<dbReference type="PROSITE" id="PS51350">
    <property type="entry name" value="PTS_HPR_DOM"/>
    <property type="match status" value="1"/>
</dbReference>
<keyword evidence="3" id="KW-0963">Cytoplasm</keyword>
<evidence type="ECO:0000313" key="6">
    <source>
        <dbReference type="EMBL" id="MEK9501205.1"/>
    </source>
</evidence>
<dbReference type="PANTHER" id="PTHR33705">
    <property type="entry name" value="PHOSPHOCARRIER PROTEIN HPR"/>
    <property type="match status" value="1"/>
</dbReference>
<evidence type="ECO:0000256" key="3">
    <source>
        <dbReference type="ARBA" id="ARBA00022490"/>
    </source>
</evidence>
<dbReference type="CDD" id="cd00367">
    <property type="entry name" value="PTS-HPr_like"/>
    <property type="match status" value="1"/>
</dbReference>
<comment type="subcellular location">
    <subcellularLocation>
        <location evidence="1">Cytoplasm</location>
    </subcellularLocation>
</comment>
<dbReference type="InterPro" id="IPR001020">
    <property type="entry name" value="PTS_HPr_His_P_site"/>
</dbReference>
<accession>A0ABU9EB87</accession>
<feature type="domain" description="HPr" evidence="5">
    <location>
        <begin position="2"/>
        <end position="89"/>
    </location>
</feature>
<evidence type="ECO:0000256" key="4">
    <source>
        <dbReference type="ARBA" id="ARBA00022683"/>
    </source>
</evidence>
<dbReference type="SUPFAM" id="SSF55594">
    <property type="entry name" value="HPr-like"/>
    <property type="match status" value="1"/>
</dbReference>
<dbReference type="PROSITE" id="PS00369">
    <property type="entry name" value="PTS_HPR_HIS"/>
    <property type="match status" value="1"/>
</dbReference>
<proteinExistence type="inferred from homology"/>
<evidence type="ECO:0000256" key="2">
    <source>
        <dbReference type="ARBA" id="ARBA00010736"/>
    </source>
</evidence>
<dbReference type="InterPro" id="IPR000032">
    <property type="entry name" value="HPr-like"/>
</dbReference>
<evidence type="ECO:0000259" key="5">
    <source>
        <dbReference type="PROSITE" id="PS51350"/>
    </source>
</evidence>
<organism evidence="6 7">
    <name type="scientific">Gaopeijia maritima</name>
    <dbReference type="NCBI Taxonomy" id="3119007"/>
    <lineage>
        <taxon>Bacteria</taxon>
        <taxon>Pseudomonadati</taxon>
        <taxon>Gemmatimonadota</taxon>
        <taxon>Longimicrobiia</taxon>
        <taxon>Gaopeijiales</taxon>
        <taxon>Gaopeijiaceae</taxon>
        <taxon>Gaopeijia</taxon>
    </lineage>
</organism>
<dbReference type="EMBL" id="JBBHLI010000004">
    <property type="protein sequence ID" value="MEK9501205.1"/>
    <property type="molecule type" value="Genomic_DNA"/>
</dbReference>
<dbReference type="PANTHER" id="PTHR33705:SF2">
    <property type="entry name" value="PHOSPHOCARRIER PROTEIN NPR"/>
    <property type="match status" value="1"/>
</dbReference>
<dbReference type="Proteomes" id="UP001484239">
    <property type="component" value="Unassembled WGS sequence"/>
</dbReference>
<dbReference type="NCBIfam" id="TIGR01003">
    <property type="entry name" value="PTS_HPr_family"/>
    <property type="match status" value="1"/>
</dbReference>
<dbReference type="PRINTS" id="PR00107">
    <property type="entry name" value="PHOSPHOCPHPR"/>
</dbReference>
<dbReference type="Pfam" id="PF00381">
    <property type="entry name" value="PTS-HPr"/>
    <property type="match status" value="1"/>
</dbReference>
<evidence type="ECO:0000313" key="7">
    <source>
        <dbReference type="Proteomes" id="UP001484239"/>
    </source>
</evidence>
<gene>
    <name evidence="6" type="ORF">WI372_09460</name>
</gene>
<keyword evidence="4" id="KW-0598">Phosphotransferase system</keyword>
<evidence type="ECO:0000256" key="1">
    <source>
        <dbReference type="ARBA" id="ARBA00004496"/>
    </source>
</evidence>
<dbReference type="InterPro" id="IPR035895">
    <property type="entry name" value="HPr-like_sf"/>
</dbReference>
<name>A0ABU9EB87_9BACT</name>
<reference evidence="6 7" key="1">
    <citation type="submission" date="2024-02" db="EMBL/GenBank/DDBJ databases">
        <title>A novel Gemmatimonadota bacterium.</title>
        <authorList>
            <person name="Du Z.-J."/>
            <person name="Ye Y.-Q."/>
        </authorList>
    </citation>
    <scope>NUCLEOTIDE SEQUENCE [LARGE SCALE GENOMIC DNA]</scope>
    <source>
        <strain evidence="6 7">DH-20</strain>
    </source>
</reference>
<protein>
    <submittedName>
        <fullName evidence="6">HPr family phosphocarrier protein</fullName>
    </submittedName>
</protein>
<comment type="caution">
    <text evidence="6">The sequence shown here is derived from an EMBL/GenBank/DDBJ whole genome shotgun (WGS) entry which is preliminary data.</text>
</comment>
<keyword evidence="7" id="KW-1185">Reference proteome</keyword>
<comment type="similarity">
    <text evidence="2">Belongs to the HPr family.</text>
</comment>
<dbReference type="Gene3D" id="3.30.1340.10">
    <property type="entry name" value="HPr-like"/>
    <property type="match status" value="1"/>
</dbReference>
<sequence>MMHEATVRIVNAAGMHARPASEFVKLAATYLSEIRVEKDGLEVNGKSIMGVLMLAAEWGSSLTIRAEGDDAPTALEALCGLVNRGFEED</sequence>
<dbReference type="InterPro" id="IPR050399">
    <property type="entry name" value="HPr"/>
</dbReference>